<comment type="subcellular location">
    <subcellularLocation>
        <location evidence="1">Membrane</location>
        <topology evidence="1">Multi-pass membrane protein</topology>
    </subcellularLocation>
</comment>
<feature type="region of interest" description="Disordered" evidence="9">
    <location>
        <begin position="162"/>
        <end position="186"/>
    </location>
</feature>
<name>A0A4D9CN59_9STRA</name>
<evidence type="ECO:0000256" key="5">
    <source>
        <dbReference type="ARBA" id="ARBA00022989"/>
    </source>
</evidence>
<evidence type="ECO:0000256" key="7">
    <source>
        <dbReference type="ARBA" id="ARBA00023136"/>
    </source>
</evidence>
<dbReference type="SUPFAM" id="SSF47473">
    <property type="entry name" value="EF-hand"/>
    <property type="match status" value="1"/>
</dbReference>
<keyword evidence="8" id="KW-0407">Ion channel</keyword>
<evidence type="ECO:0000313" key="12">
    <source>
        <dbReference type="EMBL" id="TFJ80560.1"/>
    </source>
</evidence>
<dbReference type="GO" id="GO:0030322">
    <property type="term" value="P:stabilization of membrane potential"/>
    <property type="evidence" value="ECO:0007669"/>
    <property type="project" value="TreeGrafter"/>
</dbReference>
<gene>
    <name evidence="12" type="ORF">NSK_008102</name>
</gene>
<accession>A0A4D9CN59</accession>
<feature type="domain" description="EF-hand" evidence="11">
    <location>
        <begin position="333"/>
        <end position="368"/>
    </location>
</feature>
<dbReference type="GO" id="GO:0005737">
    <property type="term" value="C:cytoplasm"/>
    <property type="evidence" value="ECO:0007669"/>
    <property type="project" value="UniProtKB-ARBA"/>
</dbReference>
<evidence type="ECO:0000256" key="8">
    <source>
        <dbReference type="ARBA" id="ARBA00023303"/>
    </source>
</evidence>
<evidence type="ECO:0000256" key="3">
    <source>
        <dbReference type="ARBA" id="ARBA00022692"/>
    </source>
</evidence>
<sequence>MTPLTQESRLFTIFFAIVGISVVALAVGEISGFIIEKETAKVEEFNRLLAQKLSQRAHIFHHDVATDFEEEDEEEEEVDEGEHPLEPGKGDEEQGVKEEQSRAERTGFRDVPHRTPDDSSSSIPSLAPSFSSFIHPSSWCMGVMAGGAAQVSAWWSRWRQGARRKGRKKRKGGKAKERGEEKREGLTAEKLGEGSCGELVRLIMRALIPVILVNAIGAGTLGYLEGWTQIDIVYYAVISSTTIGYGDLHPDNNAAYLVASIYIPFAVFAVGNFVSTVAEYYMQKSERKRRAEILNRKYAFEELLAMDENNDGSVDIMEFTIYLLKLWGMVDDNILEAINARFRELDTDGSGELTKEDFIEAVSDPERRAMLRALSRSAGSQRSTPKS</sequence>
<dbReference type="InterPro" id="IPR002048">
    <property type="entry name" value="EF_hand_dom"/>
</dbReference>
<dbReference type="Pfam" id="PF13202">
    <property type="entry name" value="EF-hand_5"/>
    <property type="match status" value="1"/>
</dbReference>
<dbReference type="PROSITE" id="PS00018">
    <property type="entry name" value="EF_HAND_1"/>
    <property type="match status" value="2"/>
</dbReference>
<dbReference type="InterPro" id="IPR018247">
    <property type="entry name" value="EF_Hand_1_Ca_BS"/>
</dbReference>
<dbReference type="PROSITE" id="PS50222">
    <property type="entry name" value="EF_HAND_2"/>
    <property type="match status" value="1"/>
</dbReference>
<feature type="transmembrane region" description="Helical" evidence="10">
    <location>
        <begin position="12"/>
        <end position="35"/>
    </location>
</feature>
<feature type="compositionally biased region" description="Acidic residues" evidence="9">
    <location>
        <begin position="67"/>
        <end position="80"/>
    </location>
</feature>
<dbReference type="EMBL" id="SDOX01000161">
    <property type="protein sequence ID" value="TFJ80560.1"/>
    <property type="molecule type" value="Genomic_DNA"/>
</dbReference>
<keyword evidence="13" id="KW-1185">Reference proteome</keyword>
<dbReference type="GO" id="GO:0005509">
    <property type="term" value="F:calcium ion binding"/>
    <property type="evidence" value="ECO:0007669"/>
    <property type="project" value="InterPro"/>
</dbReference>
<evidence type="ECO:0000256" key="6">
    <source>
        <dbReference type="ARBA" id="ARBA00023065"/>
    </source>
</evidence>
<protein>
    <recommendedName>
        <fullName evidence="11">EF-hand domain-containing protein</fullName>
    </recommendedName>
</protein>
<dbReference type="GO" id="GO:0005886">
    <property type="term" value="C:plasma membrane"/>
    <property type="evidence" value="ECO:0007669"/>
    <property type="project" value="TreeGrafter"/>
</dbReference>
<evidence type="ECO:0000256" key="2">
    <source>
        <dbReference type="ARBA" id="ARBA00022448"/>
    </source>
</evidence>
<organism evidence="12 13">
    <name type="scientific">Nannochloropsis salina CCMP1776</name>
    <dbReference type="NCBI Taxonomy" id="1027361"/>
    <lineage>
        <taxon>Eukaryota</taxon>
        <taxon>Sar</taxon>
        <taxon>Stramenopiles</taxon>
        <taxon>Ochrophyta</taxon>
        <taxon>Eustigmatophyceae</taxon>
        <taxon>Eustigmatales</taxon>
        <taxon>Monodopsidaceae</taxon>
        <taxon>Microchloropsis</taxon>
        <taxon>Microchloropsis salina</taxon>
    </lineage>
</organism>
<keyword evidence="6" id="KW-0406">Ion transport</keyword>
<feature type="compositionally biased region" description="Basic residues" evidence="9">
    <location>
        <begin position="162"/>
        <end position="173"/>
    </location>
</feature>
<dbReference type="InterPro" id="IPR003280">
    <property type="entry name" value="2pore_dom_K_chnl"/>
</dbReference>
<keyword evidence="2" id="KW-0813">Transport</keyword>
<dbReference type="AlphaFoldDB" id="A0A4D9CN59"/>
<comment type="caution">
    <text evidence="12">The sequence shown here is derived from an EMBL/GenBank/DDBJ whole genome shotgun (WGS) entry which is preliminary data.</text>
</comment>
<dbReference type="GO" id="GO:0015271">
    <property type="term" value="F:outward rectifier potassium channel activity"/>
    <property type="evidence" value="ECO:0007669"/>
    <property type="project" value="TreeGrafter"/>
</dbReference>
<keyword evidence="5 10" id="KW-1133">Transmembrane helix</keyword>
<dbReference type="Proteomes" id="UP000355283">
    <property type="component" value="Unassembled WGS sequence"/>
</dbReference>
<dbReference type="Pfam" id="PF07885">
    <property type="entry name" value="Ion_trans_2"/>
    <property type="match status" value="1"/>
</dbReference>
<evidence type="ECO:0000259" key="11">
    <source>
        <dbReference type="PROSITE" id="PS50222"/>
    </source>
</evidence>
<reference evidence="12 13" key="1">
    <citation type="submission" date="2019-01" db="EMBL/GenBank/DDBJ databases">
        <title>Nuclear Genome Assembly of the Microalgal Biofuel strain Nannochloropsis salina CCMP1776.</title>
        <authorList>
            <person name="Hovde B."/>
        </authorList>
    </citation>
    <scope>NUCLEOTIDE SEQUENCE [LARGE SCALE GENOMIC DNA]</scope>
    <source>
        <strain evidence="12 13">CCMP1776</strain>
    </source>
</reference>
<keyword evidence="3 10" id="KW-0812">Transmembrane</keyword>
<evidence type="ECO:0000313" key="13">
    <source>
        <dbReference type="Proteomes" id="UP000355283"/>
    </source>
</evidence>
<proteinExistence type="predicted"/>
<evidence type="ECO:0000256" key="1">
    <source>
        <dbReference type="ARBA" id="ARBA00004141"/>
    </source>
</evidence>
<dbReference type="PANTHER" id="PTHR11003:SF291">
    <property type="entry name" value="IP11374P"/>
    <property type="match status" value="1"/>
</dbReference>
<dbReference type="SUPFAM" id="SSF81324">
    <property type="entry name" value="Voltage-gated potassium channels"/>
    <property type="match status" value="2"/>
</dbReference>
<keyword evidence="4" id="KW-0106">Calcium</keyword>
<feature type="compositionally biased region" description="Basic and acidic residues" evidence="9">
    <location>
        <begin position="174"/>
        <end position="186"/>
    </location>
</feature>
<dbReference type="OrthoDB" id="415460at2759"/>
<evidence type="ECO:0000256" key="4">
    <source>
        <dbReference type="ARBA" id="ARBA00022837"/>
    </source>
</evidence>
<dbReference type="GO" id="GO:0022841">
    <property type="term" value="F:potassium ion leak channel activity"/>
    <property type="evidence" value="ECO:0007669"/>
    <property type="project" value="TreeGrafter"/>
</dbReference>
<feature type="transmembrane region" description="Helical" evidence="10">
    <location>
        <begin position="202"/>
        <end position="224"/>
    </location>
</feature>
<dbReference type="CDD" id="cd00051">
    <property type="entry name" value="EFh"/>
    <property type="match status" value="1"/>
</dbReference>
<evidence type="ECO:0000256" key="10">
    <source>
        <dbReference type="SAM" id="Phobius"/>
    </source>
</evidence>
<dbReference type="Gene3D" id="1.10.287.70">
    <property type="match status" value="1"/>
</dbReference>
<feature type="region of interest" description="Disordered" evidence="9">
    <location>
        <begin position="67"/>
        <end position="125"/>
    </location>
</feature>
<feature type="compositionally biased region" description="Basic and acidic residues" evidence="9">
    <location>
        <begin position="81"/>
        <end position="117"/>
    </location>
</feature>
<keyword evidence="7 10" id="KW-0472">Membrane</keyword>
<dbReference type="InterPro" id="IPR011992">
    <property type="entry name" value="EF-hand-dom_pair"/>
</dbReference>
<dbReference type="InterPro" id="IPR013099">
    <property type="entry name" value="K_chnl_dom"/>
</dbReference>
<feature type="transmembrane region" description="Helical" evidence="10">
    <location>
        <begin position="133"/>
        <end position="155"/>
    </location>
</feature>
<evidence type="ECO:0000256" key="9">
    <source>
        <dbReference type="SAM" id="MobiDB-lite"/>
    </source>
</evidence>
<dbReference type="PANTHER" id="PTHR11003">
    <property type="entry name" value="POTASSIUM CHANNEL, SUBFAMILY K"/>
    <property type="match status" value="1"/>
</dbReference>
<feature type="transmembrane region" description="Helical" evidence="10">
    <location>
        <begin position="254"/>
        <end position="281"/>
    </location>
</feature>
<dbReference type="Gene3D" id="1.10.238.10">
    <property type="entry name" value="EF-hand"/>
    <property type="match status" value="1"/>
</dbReference>